<reference evidence="3 4" key="1">
    <citation type="submission" date="2018-05" db="EMBL/GenBank/DDBJ databases">
        <title>Abyssibacter profundi OUC007T gen. nov., sp. nov, a marine bacterium isolated from seawater of the Mariana Trench.</title>
        <authorList>
            <person name="Zhou S."/>
        </authorList>
    </citation>
    <scope>NUCLEOTIDE SEQUENCE [LARGE SCALE GENOMIC DNA]</scope>
    <source>
        <strain evidence="3 4">OUC007</strain>
    </source>
</reference>
<dbReference type="CDD" id="cd03035">
    <property type="entry name" value="ArsC_Yffb"/>
    <property type="match status" value="1"/>
</dbReference>
<dbReference type="Gene3D" id="3.40.30.10">
    <property type="entry name" value="Glutaredoxin"/>
    <property type="match status" value="1"/>
</dbReference>
<evidence type="ECO:0000313" key="4">
    <source>
        <dbReference type="Proteomes" id="UP000251800"/>
    </source>
</evidence>
<evidence type="ECO:0000256" key="1">
    <source>
        <dbReference type="ARBA" id="ARBA00007198"/>
    </source>
</evidence>
<dbReference type="Pfam" id="PF03960">
    <property type="entry name" value="ArsC"/>
    <property type="match status" value="1"/>
</dbReference>
<dbReference type="RefSeq" id="WP_109719454.1">
    <property type="nucleotide sequence ID" value="NZ_QEQK01000004.1"/>
</dbReference>
<dbReference type="PANTHER" id="PTHR30041:SF8">
    <property type="entry name" value="PROTEIN YFFB"/>
    <property type="match status" value="1"/>
</dbReference>
<evidence type="ECO:0000256" key="2">
    <source>
        <dbReference type="PROSITE-ProRule" id="PRU01282"/>
    </source>
</evidence>
<gene>
    <name evidence="3" type="ORF">DEH80_05410</name>
</gene>
<accession>A0A363UN37</accession>
<dbReference type="PROSITE" id="PS51353">
    <property type="entry name" value="ARSC"/>
    <property type="match status" value="1"/>
</dbReference>
<dbReference type="Proteomes" id="UP000251800">
    <property type="component" value="Unassembled WGS sequence"/>
</dbReference>
<dbReference type="InterPro" id="IPR006660">
    <property type="entry name" value="Arsenate_reductase-like"/>
</dbReference>
<dbReference type="InterPro" id="IPR006504">
    <property type="entry name" value="Tscrpt_reg_Spx/MgsR"/>
</dbReference>
<comment type="similarity">
    <text evidence="1 2">Belongs to the ArsC family.</text>
</comment>
<dbReference type="InterPro" id="IPR036249">
    <property type="entry name" value="Thioredoxin-like_sf"/>
</dbReference>
<dbReference type="OrthoDB" id="9803749at2"/>
<name>A0A363UN37_9GAMM</name>
<comment type="caution">
    <text evidence="3">The sequence shown here is derived from an EMBL/GenBank/DDBJ whole genome shotgun (WGS) entry which is preliminary data.</text>
</comment>
<dbReference type="NCBIfam" id="TIGR01617">
    <property type="entry name" value="arsC_related"/>
    <property type="match status" value="1"/>
</dbReference>
<keyword evidence="4" id="KW-1185">Reference proteome</keyword>
<proteinExistence type="inferred from homology"/>
<organism evidence="3 4">
    <name type="scientific">Abyssibacter profundi</name>
    <dbReference type="NCBI Taxonomy" id="2182787"/>
    <lineage>
        <taxon>Bacteria</taxon>
        <taxon>Pseudomonadati</taxon>
        <taxon>Pseudomonadota</taxon>
        <taxon>Gammaproteobacteria</taxon>
        <taxon>Chromatiales</taxon>
        <taxon>Oceanococcaceae</taxon>
        <taxon>Abyssibacter</taxon>
    </lineage>
</organism>
<sequence>MKPTLYGIKNCDTVRRARKDLAERGVDYRFHDFRAEGIEPTTISGWVDMLGIDQVLNRRGTTWRKLGQQVQDPTDVSALIALMAEHPSLIKRPVFQRDQQVQTGYPRAEAESRLAWFAGAEQPDSPPQQD</sequence>
<evidence type="ECO:0000313" key="3">
    <source>
        <dbReference type="EMBL" id="PWN56855.1"/>
    </source>
</evidence>
<dbReference type="AlphaFoldDB" id="A0A363UN37"/>
<dbReference type="EMBL" id="QEQK01000004">
    <property type="protein sequence ID" value="PWN56855.1"/>
    <property type="molecule type" value="Genomic_DNA"/>
</dbReference>
<dbReference type="PANTHER" id="PTHR30041">
    <property type="entry name" value="ARSENATE REDUCTASE"/>
    <property type="match status" value="1"/>
</dbReference>
<dbReference type="SUPFAM" id="SSF52833">
    <property type="entry name" value="Thioredoxin-like"/>
    <property type="match status" value="1"/>
</dbReference>
<protein>
    <submittedName>
        <fullName evidence="3">Arsenate reductase</fullName>
    </submittedName>
</protein>